<keyword evidence="1" id="KW-0472">Membrane</keyword>
<feature type="transmembrane region" description="Helical" evidence="1">
    <location>
        <begin position="38"/>
        <end position="60"/>
    </location>
</feature>
<dbReference type="EMBL" id="CP011564">
    <property type="protein sequence ID" value="ALG81856.1"/>
    <property type="molecule type" value="Genomic_DNA"/>
</dbReference>
<organism evidence="3 4">
    <name type="scientific">Halanaeroarchaeum sulfurireducens</name>
    <dbReference type="NCBI Taxonomy" id="1604004"/>
    <lineage>
        <taxon>Archaea</taxon>
        <taxon>Methanobacteriati</taxon>
        <taxon>Methanobacteriota</taxon>
        <taxon>Stenosarchaea group</taxon>
        <taxon>Halobacteria</taxon>
        <taxon>Halobacteriales</taxon>
        <taxon>Halobacteriaceae</taxon>
        <taxon>Halanaeroarchaeum</taxon>
    </lineage>
</organism>
<evidence type="ECO:0000256" key="1">
    <source>
        <dbReference type="SAM" id="Phobius"/>
    </source>
</evidence>
<reference evidence="4" key="1">
    <citation type="submission" date="2015-05" db="EMBL/GenBank/DDBJ databases">
        <title>Complete genome sequence of Halanaeroarchaeum sulfurireducens type strain M27-SA2, a sulfate-reducer haloarchaeon from marine anoxic lake Medee.</title>
        <authorList>
            <person name="Messina E."/>
            <person name="Kublanov I.V."/>
            <person name="Toshchakov S."/>
            <person name="Arcadi E."/>
            <person name="La Spada G."/>
            <person name="La Cono V."/>
            <person name="Yakimov M.M."/>
        </authorList>
    </citation>
    <scope>NUCLEOTIDE SEQUENCE [LARGE SCALE GENOMIC DNA]</scope>
    <source>
        <strain evidence="4">M27-SA2</strain>
    </source>
</reference>
<dbReference type="KEGG" id="hsf:HLASA_0959"/>
<keyword evidence="1" id="KW-1133">Transmembrane helix</keyword>
<dbReference type="GeneID" id="95971436"/>
<gene>
    <name evidence="3" type="ORF">HLASA_0959</name>
</gene>
<evidence type="ECO:0000313" key="4">
    <source>
        <dbReference type="Proteomes" id="UP000060390"/>
    </source>
</evidence>
<name>A0A0N9N8Z7_9EURY</name>
<dbReference type="RefSeq" id="WP_054519640.1">
    <property type="nucleotide sequence ID" value="NZ_CP011564.1"/>
</dbReference>
<dbReference type="InterPro" id="IPR021309">
    <property type="entry name" value="YgaP-like_TM"/>
</dbReference>
<reference evidence="3 4" key="2">
    <citation type="journal article" date="2016" name="Stand. Genomic Sci.">
        <title>Complete genome sequence of 'Halanaeroarchaeum sulfurireducens' M27-SA2, a sulfur-reducing and acetate-oxidizing haloarchaeon from the deep-sea hypersaline anoxic lake Medee.</title>
        <authorList>
            <person name="Messina E."/>
            <person name="Sorokin D.Y."/>
            <person name="Kublanov I.V."/>
            <person name="Toshchakov S."/>
            <person name="Lopatina A."/>
            <person name="Arcadi E."/>
            <person name="Smedile F."/>
            <person name="La Spada G."/>
            <person name="La Cono V."/>
            <person name="Yakimov M.M."/>
        </authorList>
    </citation>
    <scope>NUCLEOTIDE SEQUENCE [LARGE SCALE GENOMIC DNA]</scope>
    <source>
        <strain evidence="3 4">M27-SA2</strain>
    </source>
</reference>
<sequence length="74" mass="7733">MDKNVGRFNRLLRIGIGSVLLIVGILSFTGAIPTGSATAILAFQFIVILIGAILSVTGLLQTCPVYTALGTNTR</sequence>
<feature type="transmembrane region" description="Helical" evidence="1">
    <location>
        <begin position="12"/>
        <end position="32"/>
    </location>
</feature>
<protein>
    <recommendedName>
        <fullName evidence="2">Inner membrane protein YgaP-like transmembrane domain-containing protein</fullName>
    </recommendedName>
</protein>
<proteinExistence type="predicted"/>
<keyword evidence="1" id="KW-0812">Transmembrane</keyword>
<dbReference type="Proteomes" id="UP000060390">
    <property type="component" value="Chromosome"/>
</dbReference>
<dbReference type="Pfam" id="PF11127">
    <property type="entry name" value="YgaP-like_TM"/>
    <property type="match status" value="1"/>
</dbReference>
<feature type="domain" description="Inner membrane protein YgaP-like transmembrane" evidence="2">
    <location>
        <begin position="1"/>
        <end position="73"/>
    </location>
</feature>
<evidence type="ECO:0000313" key="3">
    <source>
        <dbReference type="EMBL" id="ALG81856.1"/>
    </source>
</evidence>
<accession>A0A0N9N8Z7</accession>
<evidence type="ECO:0000259" key="2">
    <source>
        <dbReference type="Pfam" id="PF11127"/>
    </source>
</evidence>
<dbReference type="AlphaFoldDB" id="A0A0N9N8Z7"/>